<evidence type="ECO:0000256" key="1">
    <source>
        <dbReference type="SAM" id="MobiDB-lite"/>
    </source>
</evidence>
<name>A0A069PAR2_9BURK</name>
<dbReference type="InterPro" id="IPR029060">
    <property type="entry name" value="PIN-like_dom_sf"/>
</dbReference>
<dbReference type="AlphaFoldDB" id="A0A069PAR2"/>
<evidence type="ECO:0008006" key="4">
    <source>
        <dbReference type="Google" id="ProtNLM"/>
    </source>
</evidence>
<feature type="region of interest" description="Disordered" evidence="1">
    <location>
        <begin position="333"/>
        <end position="354"/>
    </location>
</feature>
<evidence type="ECO:0000313" key="2">
    <source>
        <dbReference type="EMBL" id="KDR37567.1"/>
    </source>
</evidence>
<organism evidence="2 3">
    <name type="scientific">Caballeronia glathei</name>
    <dbReference type="NCBI Taxonomy" id="60547"/>
    <lineage>
        <taxon>Bacteria</taxon>
        <taxon>Pseudomonadati</taxon>
        <taxon>Pseudomonadota</taxon>
        <taxon>Betaproteobacteria</taxon>
        <taxon>Burkholderiales</taxon>
        <taxon>Burkholderiaceae</taxon>
        <taxon>Caballeronia</taxon>
    </lineage>
</organism>
<dbReference type="SUPFAM" id="SSF88723">
    <property type="entry name" value="PIN domain-like"/>
    <property type="match status" value="1"/>
</dbReference>
<keyword evidence="3" id="KW-1185">Reference proteome</keyword>
<dbReference type="EMBL" id="JFHC01000212">
    <property type="protein sequence ID" value="KDR37567.1"/>
    <property type="molecule type" value="Genomic_DNA"/>
</dbReference>
<accession>A0A069PAR2</accession>
<gene>
    <name evidence="2" type="ORF">BG61_14080</name>
</gene>
<comment type="caution">
    <text evidence="2">The sequence shown here is derived from an EMBL/GenBank/DDBJ whole genome shotgun (WGS) entry which is preliminary data.</text>
</comment>
<evidence type="ECO:0000313" key="3">
    <source>
        <dbReference type="Proteomes" id="UP000027466"/>
    </source>
</evidence>
<protein>
    <recommendedName>
        <fullName evidence="4">PIN domain-containing protein</fullName>
    </recommendedName>
</protein>
<reference evidence="2 3" key="1">
    <citation type="submission" date="2014-03" db="EMBL/GenBank/DDBJ databases">
        <title>Draft Genome Sequences of Four Burkholderia Strains.</title>
        <authorList>
            <person name="Liu X.Y."/>
            <person name="Li C.X."/>
            <person name="Xu J.H."/>
        </authorList>
    </citation>
    <scope>NUCLEOTIDE SEQUENCE [LARGE SCALE GENOMIC DNA]</scope>
    <source>
        <strain evidence="2 3">DSM 50014</strain>
    </source>
</reference>
<sequence length="354" mass="40926">MVKKTATKSGWPTIMKILLDTNIWRYIVDDGAIGVVQRAVRRSRHEIVIAPSVVYEALRTGDRELRKSLISAMTLPYWKRLMPEAYQESQEIKSEIERLHPEWLHWDKDLTYHERLRHDWTRFRGGFWDRARHDTHRESERIDTQGLVEKSRASTRGARERALTMLPRWKGAPFNSLQASLCQPTPGWNGEPVEWWRVEARETFGRALTATSHPYAEWLDGEVNLTMMVQQTGDLTRFWLHEVDVQGMRRHWLRSAFEFQQQFHKITDGTPCDSQFGTYLVDADLMLSADKNLVRFAERCRREAPFMIARSILIPGGRSAVEAFLAELSHPDKLGPDSSHATGRSNQSASTVAT</sequence>
<dbReference type="Proteomes" id="UP000027466">
    <property type="component" value="Unassembled WGS sequence"/>
</dbReference>
<proteinExistence type="predicted"/>
<feature type="compositionally biased region" description="Polar residues" evidence="1">
    <location>
        <begin position="339"/>
        <end position="354"/>
    </location>
</feature>